<accession>A0ABQ6HHJ7</accession>
<feature type="transmembrane region" description="Helical" evidence="1">
    <location>
        <begin position="37"/>
        <end position="55"/>
    </location>
</feature>
<evidence type="ECO:0000313" key="3">
    <source>
        <dbReference type="Proteomes" id="UP001157134"/>
    </source>
</evidence>
<sequence>MKNIKKKWNEINDSAFRKFDGFFDLTSESLTKSLFKLVQYAVYLSFIVILVNTIFNRKNDGGFSWGEYGDFMGGVLNPILSFLAFTGVLITIVIQHRELKESRKQFERSANALDKQSESMDIQNFETTLFSLIDLHNEIVKQQHIIPEGNSNGLSGKSCFKYYYLEFVKHHINIEHIVKEFPNKELIEYSYLTFGGAIKTQAEQYFINLYSILRFIYQSEKVNSEHYFKLFKAQLSRYELALIFYDGLVSNSSEKKELIEVSKLFENLDRSILANSITHPSLYNASAFALSEYESITSYNEMGENIRPSCDIKVYLSFEQVIEDIDNLNVRKVIVLSKSELCRYIVWDFIDEEEDFNNFVQDIVGARRKDKDKWRKEHSDFISAMNRGVFYFNFSDSYFGEFITSSVSGFNYSMDEWLSKVLPKIINVVNSTESVELYNEDNHGNVKIAAIESGIDFNRLYQEYKIFSKAMELINVKLKNTPSEIQYNINSQEFHLEEK</sequence>
<keyword evidence="1" id="KW-0812">Transmembrane</keyword>
<keyword evidence="3" id="KW-1185">Reference proteome</keyword>
<protein>
    <recommendedName>
        <fullName evidence="4">Phage abortive infection protein</fullName>
    </recommendedName>
</protein>
<dbReference type="Pfam" id="PF16872">
    <property type="entry name" value="putAbiC"/>
    <property type="match status" value="1"/>
</dbReference>
<evidence type="ECO:0000256" key="1">
    <source>
        <dbReference type="SAM" id="Phobius"/>
    </source>
</evidence>
<evidence type="ECO:0000313" key="2">
    <source>
        <dbReference type="EMBL" id="GLX86959.1"/>
    </source>
</evidence>
<evidence type="ECO:0008006" key="4">
    <source>
        <dbReference type="Google" id="ProtNLM"/>
    </source>
</evidence>
<feature type="transmembrane region" description="Helical" evidence="1">
    <location>
        <begin position="75"/>
        <end position="94"/>
    </location>
</feature>
<proteinExistence type="predicted"/>
<dbReference type="InterPro" id="IPR031709">
    <property type="entry name" value="PutAbiC"/>
</dbReference>
<gene>
    <name evidence="2" type="ORF">tloyanaT_32120</name>
</gene>
<keyword evidence="1" id="KW-0472">Membrane</keyword>
<dbReference type="EMBL" id="BSSV01000008">
    <property type="protein sequence ID" value="GLX86959.1"/>
    <property type="molecule type" value="Genomic_DNA"/>
</dbReference>
<organism evidence="2 3">
    <name type="scientific">Thalassotalea loyana</name>
    <dbReference type="NCBI Taxonomy" id="280483"/>
    <lineage>
        <taxon>Bacteria</taxon>
        <taxon>Pseudomonadati</taxon>
        <taxon>Pseudomonadota</taxon>
        <taxon>Gammaproteobacteria</taxon>
        <taxon>Alteromonadales</taxon>
        <taxon>Colwelliaceae</taxon>
        <taxon>Thalassotalea</taxon>
    </lineage>
</organism>
<name>A0ABQ6HHJ7_9GAMM</name>
<reference evidence="2 3" key="1">
    <citation type="submission" date="2023-03" db="EMBL/GenBank/DDBJ databases">
        <title>Thalassotalea loyana LMG 22536T draft genome sequence.</title>
        <authorList>
            <person name="Sawabe T."/>
        </authorList>
    </citation>
    <scope>NUCLEOTIDE SEQUENCE [LARGE SCALE GENOMIC DNA]</scope>
    <source>
        <strain evidence="2 3">LMG 22536</strain>
    </source>
</reference>
<comment type="caution">
    <text evidence="2">The sequence shown here is derived from an EMBL/GenBank/DDBJ whole genome shotgun (WGS) entry which is preliminary data.</text>
</comment>
<dbReference type="Proteomes" id="UP001157134">
    <property type="component" value="Unassembled WGS sequence"/>
</dbReference>
<keyword evidence="1" id="KW-1133">Transmembrane helix</keyword>
<dbReference type="RefSeq" id="WP_284300522.1">
    <property type="nucleotide sequence ID" value="NZ_BSSV01000008.1"/>
</dbReference>